<dbReference type="InterPro" id="IPR027417">
    <property type="entry name" value="P-loop_NTPase"/>
</dbReference>
<organism evidence="8 9">
    <name type="scientific">Anaerotignum faecicola</name>
    <dbReference type="NCBI Taxonomy" id="2358141"/>
    <lineage>
        <taxon>Bacteria</taxon>
        <taxon>Bacillati</taxon>
        <taxon>Bacillota</taxon>
        <taxon>Clostridia</taxon>
        <taxon>Lachnospirales</taxon>
        <taxon>Anaerotignaceae</taxon>
        <taxon>Anaerotignum</taxon>
    </lineage>
</organism>
<dbReference type="InterPro" id="IPR003688">
    <property type="entry name" value="TraG/VirD4"/>
</dbReference>
<protein>
    <submittedName>
        <fullName evidence="8">Type IV secretion system protein VirD4</fullName>
    </submittedName>
</protein>
<evidence type="ECO:0000256" key="6">
    <source>
        <dbReference type="ARBA" id="ARBA00023136"/>
    </source>
</evidence>
<proteinExistence type="inferred from homology"/>
<dbReference type="Gene3D" id="3.40.50.300">
    <property type="entry name" value="P-loop containing nucleotide triphosphate hydrolases"/>
    <property type="match status" value="2"/>
</dbReference>
<reference evidence="8 9" key="1">
    <citation type="submission" date="2018-10" db="EMBL/GenBank/DDBJ databases">
        <title>Draft Genome Sequence of Anaerotignum sp. KCTC 15736.</title>
        <authorList>
            <person name="Choi S.H."/>
            <person name="Kim J.S."/>
            <person name="Kang S.W."/>
            <person name="Lee J.S."/>
            <person name="Park S.H."/>
        </authorList>
    </citation>
    <scope>NUCLEOTIDE SEQUENCE [LARGE SCALE GENOMIC DNA]</scope>
    <source>
        <strain evidence="8 9">KCTC 15736</strain>
    </source>
</reference>
<dbReference type="AlphaFoldDB" id="A0A401LES0"/>
<dbReference type="EMBL" id="BHVZ01000005">
    <property type="protein sequence ID" value="GCB30040.1"/>
    <property type="molecule type" value="Genomic_DNA"/>
</dbReference>
<keyword evidence="9" id="KW-1185">Reference proteome</keyword>
<evidence type="ECO:0000256" key="7">
    <source>
        <dbReference type="SAM" id="Phobius"/>
    </source>
</evidence>
<dbReference type="CDD" id="cd01127">
    <property type="entry name" value="TrwB_TraG_TraD_VirD4"/>
    <property type="match status" value="1"/>
</dbReference>
<dbReference type="SUPFAM" id="SSF52540">
    <property type="entry name" value="P-loop containing nucleoside triphosphate hydrolases"/>
    <property type="match status" value="1"/>
</dbReference>
<comment type="subcellular location">
    <subcellularLocation>
        <location evidence="1">Cell membrane</location>
        <topology evidence="1">Multi-pass membrane protein</topology>
    </subcellularLocation>
</comment>
<dbReference type="PANTHER" id="PTHR37937:SF1">
    <property type="entry name" value="CONJUGATIVE TRANSFER: DNA TRANSPORT"/>
    <property type="match status" value="1"/>
</dbReference>
<gene>
    <name evidence="8" type="ORF">KGMB03357_17010</name>
</gene>
<comment type="caution">
    <text evidence="8">The sequence shown here is derived from an EMBL/GenBank/DDBJ whole genome shotgun (WGS) entry which is preliminary data.</text>
</comment>
<sequence length="536" mass="60079">MDGNDLGMIARVFMFLLKGLKYVLKLVWFTGLWWFCVPLVVGIGYEEITGTFIQNNQIMDGIFTILWYACYVLCPLNFLQNIIRMVKKDRKFSFLELLLHNRQKKGFEAKLGGDTVALKTAKDLSGVVFGKSNGKYATMPESTDGHILIVGGAGSGKTAAVAIPTLMSWKERVFAIDIKGELYEKTKKARGEATIKVFNPTDRNAYGYDPFYMLKTADDISSAARQLAMSIIPLPADVKDPFWIKNAQNMLTGFLIYLQWLGESFSSSMQIIKGTPTKELIEQIVADTNDKAKMEIMQFSGMDDKTLSGVFAELSNHITVFATSDDLQRALSGEGRSITPADIEGGYDIFCCIPEHKLEEWKDLLGMMCNQFLKSFERRGEGNKTPILFLIDEFPRLGKIEAISNGLATLRSKKIHIALIIQSKSQLNAIYGKDVAEVIADNCSYKAILKASEPETQEWCSKLVGTYDKKKVSSNYNADILGVGKGQGTSSSTEEKRIIKPEEFAYLKDVVCVFPNGYKRLQKANYYEDKTFTDRM</sequence>
<dbReference type="InterPro" id="IPR051539">
    <property type="entry name" value="T4SS-coupling_protein"/>
</dbReference>
<keyword evidence="4 7" id="KW-0812">Transmembrane</keyword>
<accession>A0A401LES0</accession>
<keyword evidence="6 7" id="KW-0472">Membrane</keyword>
<evidence type="ECO:0000313" key="8">
    <source>
        <dbReference type="EMBL" id="GCB30040.1"/>
    </source>
</evidence>
<comment type="similarity">
    <text evidence="2">Belongs to the VirD4/TraG family.</text>
</comment>
<dbReference type="GO" id="GO:0005886">
    <property type="term" value="C:plasma membrane"/>
    <property type="evidence" value="ECO:0007669"/>
    <property type="project" value="UniProtKB-SubCell"/>
</dbReference>
<evidence type="ECO:0000256" key="5">
    <source>
        <dbReference type="ARBA" id="ARBA00022989"/>
    </source>
</evidence>
<feature type="transmembrane region" description="Helical" evidence="7">
    <location>
        <begin position="22"/>
        <end position="45"/>
    </location>
</feature>
<evidence type="ECO:0000256" key="1">
    <source>
        <dbReference type="ARBA" id="ARBA00004651"/>
    </source>
</evidence>
<evidence type="ECO:0000256" key="2">
    <source>
        <dbReference type="ARBA" id="ARBA00008806"/>
    </source>
</evidence>
<dbReference type="PANTHER" id="PTHR37937">
    <property type="entry name" value="CONJUGATIVE TRANSFER: DNA TRANSPORT"/>
    <property type="match status" value="1"/>
</dbReference>
<feature type="transmembrane region" description="Helical" evidence="7">
    <location>
        <begin position="65"/>
        <end position="83"/>
    </location>
</feature>
<keyword evidence="3" id="KW-1003">Cell membrane</keyword>
<name>A0A401LES0_9FIRM</name>
<keyword evidence="5 7" id="KW-1133">Transmembrane helix</keyword>
<evidence type="ECO:0000256" key="4">
    <source>
        <dbReference type="ARBA" id="ARBA00022692"/>
    </source>
</evidence>
<dbReference type="Pfam" id="PF02534">
    <property type="entry name" value="T4SS-DNA_transf"/>
    <property type="match status" value="1"/>
</dbReference>
<evidence type="ECO:0000313" key="9">
    <source>
        <dbReference type="Proteomes" id="UP000287361"/>
    </source>
</evidence>
<dbReference type="Proteomes" id="UP000287361">
    <property type="component" value="Unassembled WGS sequence"/>
</dbReference>
<evidence type="ECO:0000256" key="3">
    <source>
        <dbReference type="ARBA" id="ARBA00022475"/>
    </source>
</evidence>